<comment type="subcellular location">
    <subcellularLocation>
        <location evidence="1">Nucleus</location>
    </subcellularLocation>
</comment>
<organism evidence="9 10">
    <name type="scientific">Chloropicon roscoffensis</name>
    <dbReference type="NCBI Taxonomy" id="1461544"/>
    <lineage>
        <taxon>Eukaryota</taxon>
        <taxon>Viridiplantae</taxon>
        <taxon>Chlorophyta</taxon>
        <taxon>Chloropicophyceae</taxon>
        <taxon>Chloropicales</taxon>
        <taxon>Chloropicaceae</taxon>
        <taxon>Chloropicon</taxon>
    </lineage>
</organism>
<keyword evidence="3" id="KW-0238">DNA-binding</keyword>
<dbReference type="SUPFAM" id="SSF46689">
    <property type="entry name" value="Homeodomain-like"/>
    <property type="match status" value="1"/>
</dbReference>
<dbReference type="PROSITE" id="PS50090">
    <property type="entry name" value="MYB_LIKE"/>
    <property type="match status" value="1"/>
</dbReference>
<dbReference type="Proteomes" id="UP001472866">
    <property type="component" value="Chromosome 15"/>
</dbReference>
<feature type="region of interest" description="Disordered" evidence="6">
    <location>
        <begin position="1"/>
        <end position="27"/>
    </location>
</feature>
<dbReference type="PANTHER" id="PTHR44191:SF62">
    <property type="entry name" value="OS04G0341900 PROTEIN"/>
    <property type="match status" value="1"/>
</dbReference>
<dbReference type="Pfam" id="PF00249">
    <property type="entry name" value="Myb_DNA-binding"/>
    <property type="match status" value="1"/>
</dbReference>
<evidence type="ECO:0000256" key="4">
    <source>
        <dbReference type="ARBA" id="ARBA00023163"/>
    </source>
</evidence>
<evidence type="ECO:0000313" key="10">
    <source>
        <dbReference type="Proteomes" id="UP001472866"/>
    </source>
</evidence>
<evidence type="ECO:0000256" key="3">
    <source>
        <dbReference type="ARBA" id="ARBA00023125"/>
    </source>
</evidence>
<name>A0AAX4PK14_9CHLO</name>
<dbReference type="EMBL" id="CP151515">
    <property type="protein sequence ID" value="WZN66552.1"/>
    <property type="molecule type" value="Genomic_DNA"/>
</dbReference>
<keyword evidence="4" id="KW-0804">Transcription</keyword>
<feature type="domain" description="HTH myb-type" evidence="8">
    <location>
        <begin position="20"/>
        <end position="76"/>
    </location>
</feature>
<evidence type="ECO:0000256" key="6">
    <source>
        <dbReference type="SAM" id="MobiDB-lite"/>
    </source>
</evidence>
<dbReference type="InterPro" id="IPR006447">
    <property type="entry name" value="Myb_dom_plants"/>
</dbReference>
<feature type="region of interest" description="Disordered" evidence="6">
    <location>
        <begin position="319"/>
        <end position="338"/>
    </location>
</feature>
<feature type="compositionally biased region" description="Polar residues" evidence="6">
    <location>
        <begin position="1"/>
        <end position="10"/>
    </location>
</feature>
<evidence type="ECO:0000256" key="1">
    <source>
        <dbReference type="ARBA" id="ARBA00004123"/>
    </source>
</evidence>
<keyword evidence="2" id="KW-0805">Transcription regulation</keyword>
<dbReference type="InterPro" id="IPR052245">
    <property type="entry name" value="Plant_Stress_Dev_TF"/>
</dbReference>
<evidence type="ECO:0000259" key="8">
    <source>
        <dbReference type="PROSITE" id="PS51294"/>
    </source>
</evidence>
<evidence type="ECO:0000259" key="7">
    <source>
        <dbReference type="PROSITE" id="PS50090"/>
    </source>
</evidence>
<feature type="domain" description="Myb-like" evidence="7">
    <location>
        <begin position="27"/>
        <end position="72"/>
    </location>
</feature>
<dbReference type="InterPro" id="IPR009057">
    <property type="entry name" value="Homeodomain-like_sf"/>
</dbReference>
<keyword evidence="10" id="KW-1185">Reference proteome</keyword>
<dbReference type="PROSITE" id="PS51294">
    <property type="entry name" value="HTH_MYB"/>
    <property type="match status" value="1"/>
</dbReference>
<dbReference type="AlphaFoldDB" id="A0AAX4PK14"/>
<dbReference type="InterPro" id="IPR017930">
    <property type="entry name" value="Myb_dom"/>
</dbReference>
<dbReference type="CDD" id="cd00167">
    <property type="entry name" value="SANT"/>
    <property type="match status" value="1"/>
</dbReference>
<sequence>MVPNTTTSEGNAAAAKSPKERKKAGVPWTPEEHKRFLLGLSALGKGDWRGISRHYVQTRTPTQVASHAQKYFIRQTSTGNKRKRRTSLFDTTLDTVRAQQGQELAQQAAALGNASNSSLATLTGVCGDRVDRLNPPSVSPNAAGDCAAALAGCSGGLPLGIMPVGILAAAAGKDDMGGHLGAAEGAQAAALQQLGLAGLSAHVPGLACPSPMGLLGLALPQIDPASIVAMMQAQVAQLQHQQLKQGGQQPAGSTGAAQVYKPTAVRYTSKEVQEFKKEWNGSFASNPGSTSEECLRSHISKVYKATKGKTDVKAAKAAQSLSNGNSSSSQTTLVLTSL</sequence>
<evidence type="ECO:0000256" key="5">
    <source>
        <dbReference type="ARBA" id="ARBA00023242"/>
    </source>
</evidence>
<dbReference type="PANTHER" id="PTHR44191">
    <property type="entry name" value="TRANSCRIPTION FACTOR KUA1"/>
    <property type="match status" value="1"/>
</dbReference>
<dbReference type="GO" id="GO:0005634">
    <property type="term" value="C:nucleus"/>
    <property type="evidence" value="ECO:0007669"/>
    <property type="project" value="UniProtKB-SubCell"/>
</dbReference>
<dbReference type="InterPro" id="IPR001005">
    <property type="entry name" value="SANT/Myb"/>
</dbReference>
<evidence type="ECO:0000313" key="9">
    <source>
        <dbReference type="EMBL" id="WZN66552.1"/>
    </source>
</evidence>
<evidence type="ECO:0000256" key="2">
    <source>
        <dbReference type="ARBA" id="ARBA00023015"/>
    </source>
</evidence>
<dbReference type="FunFam" id="1.10.10.60:FF:000009">
    <property type="entry name" value="transcription factor MYB1R1"/>
    <property type="match status" value="1"/>
</dbReference>
<gene>
    <name evidence="9" type="ORF">HKI87_15g81190</name>
</gene>
<dbReference type="GO" id="GO:0006355">
    <property type="term" value="P:regulation of DNA-templated transcription"/>
    <property type="evidence" value="ECO:0007669"/>
    <property type="project" value="UniProtKB-ARBA"/>
</dbReference>
<dbReference type="NCBIfam" id="TIGR01557">
    <property type="entry name" value="myb_SHAQKYF"/>
    <property type="match status" value="1"/>
</dbReference>
<proteinExistence type="predicted"/>
<keyword evidence="5" id="KW-0539">Nucleus</keyword>
<protein>
    <submittedName>
        <fullName evidence="9">Myb-like transcription factor</fullName>
    </submittedName>
</protein>
<dbReference type="GO" id="GO:0003677">
    <property type="term" value="F:DNA binding"/>
    <property type="evidence" value="ECO:0007669"/>
    <property type="project" value="UniProtKB-KW"/>
</dbReference>
<reference evidence="9 10" key="1">
    <citation type="submission" date="2024-03" db="EMBL/GenBank/DDBJ databases">
        <title>Complete genome sequence of the green alga Chloropicon roscoffensis RCC1871.</title>
        <authorList>
            <person name="Lemieux C."/>
            <person name="Pombert J.-F."/>
            <person name="Otis C."/>
            <person name="Turmel M."/>
        </authorList>
    </citation>
    <scope>NUCLEOTIDE SEQUENCE [LARGE SCALE GENOMIC DNA]</scope>
    <source>
        <strain evidence="9 10">RCC1871</strain>
    </source>
</reference>
<dbReference type="SMART" id="SM00717">
    <property type="entry name" value="SANT"/>
    <property type="match status" value="1"/>
</dbReference>
<dbReference type="Gene3D" id="1.10.10.60">
    <property type="entry name" value="Homeodomain-like"/>
    <property type="match status" value="1"/>
</dbReference>
<accession>A0AAX4PK14</accession>